<comment type="caution">
    <text evidence="4">The sequence shown here is derived from an EMBL/GenBank/DDBJ whole genome shotgun (WGS) entry which is preliminary data.</text>
</comment>
<name>A0ABD1WA65_9LAMI</name>
<dbReference type="PANTHER" id="PTHR31471:SF1">
    <property type="entry name" value="OS12G0613600 PROTEIN"/>
    <property type="match status" value="1"/>
</dbReference>
<feature type="coiled-coil region" evidence="2">
    <location>
        <begin position="94"/>
        <end position="123"/>
    </location>
</feature>
<evidence type="ECO:0000313" key="5">
    <source>
        <dbReference type="Proteomes" id="UP001604277"/>
    </source>
</evidence>
<keyword evidence="5" id="KW-1185">Reference proteome</keyword>
<sequence>MDEVVVEVVRRVVALTLDLVVKYVGQGHMANDCWFKDDFQPAVLRPLQNGSNCKSIQEFKNLSLRLFRFIRACRVDMTIVEVERMRARAQDKLMNKLATVRHKAEEKLAAAEAKRNCHAAKTEEQAEYIRKTGRIPSSFSCRCWCF</sequence>
<organism evidence="4 5">
    <name type="scientific">Forsythia ovata</name>
    <dbReference type="NCBI Taxonomy" id="205694"/>
    <lineage>
        <taxon>Eukaryota</taxon>
        <taxon>Viridiplantae</taxon>
        <taxon>Streptophyta</taxon>
        <taxon>Embryophyta</taxon>
        <taxon>Tracheophyta</taxon>
        <taxon>Spermatophyta</taxon>
        <taxon>Magnoliopsida</taxon>
        <taxon>eudicotyledons</taxon>
        <taxon>Gunneridae</taxon>
        <taxon>Pentapetalae</taxon>
        <taxon>asterids</taxon>
        <taxon>lamiids</taxon>
        <taxon>Lamiales</taxon>
        <taxon>Oleaceae</taxon>
        <taxon>Forsythieae</taxon>
        <taxon>Forsythia</taxon>
    </lineage>
</organism>
<gene>
    <name evidence="4" type="ORF">Fot_14906</name>
</gene>
<protein>
    <submittedName>
        <fullName evidence="4">Remorin</fullName>
    </submittedName>
</protein>
<accession>A0ABD1WA65</accession>
<dbReference type="PANTHER" id="PTHR31471">
    <property type="entry name" value="OS02G0116800 PROTEIN"/>
    <property type="match status" value="1"/>
</dbReference>
<comment type="similarity">
    <text evidence="1">Belongs to the remorin family.</text>
</comment>
<evidence type="ECO:0000259" key="3">
    <source>
        <dbReference type="Pfam" id="PF03763"/>
    </source>
</evidence>
<evidence type="ECO:0000313" key="4">
    <source>
        <dbReference type="EMBL" id="KAL2545673.1"/>
    </source>
</evidence>
<evidence type="ECO:0000256" key="1">
    <source>
        <dbReference type="ARBA" id="ARBA00005711"/>
    </source>
</evidence>
<dbReference type="Pfam" id="PF03763">
    <property type="entry name" value="Remorin_C"/>
    <property type="match status" value="1"/>
</dbReference>
<feature type="domain" description="Remorin C-terminal" evidence="3">
    <location>
        <begin position="80"/>
        <end position="137"/>
    </location>
</feature>
<dbReference type="AlphaFoldDB" id="A0ABD1WA65"/>
<proteinExistence type="inferred from homology"/>
<reference evidence="5" key="1">
    <citation type="submission" date="2024-07" db="EMBL/GenBank/DDBJ databases">
        <title>Two chromosome-level genome assemblies of Korean endemic species Abeliophyllum distichum and Forsythia ovata (Oleaceae).</title>
        <authorList>
            <person name="Jang H."/>
        </authorList>
    </citation>
    <scope>NUCLEOTIDE SEQUENCE [LARGE SCALE GENOMIC DNA]</scope>
</reference>
<evidence type="ECO:0000256" key="2">
    <source>
        <dbReference type="SAM" id="Coils"/>
    </source>
</evidence>
<dbReference type="Proteomes" id="UP001604277">
    <property type="component" value="Unassembled WGS sequence"/>
</dbReference>
<keyword evidence="2" id="KW-0175">Coiled coil</keyword>
<dbReference type="InterPro" id="IPR005516">
    <property type="entry name" value="Remorin_C"/>
</dbReference>
<dbReference type="EMBL" id="JBFOLJ010000004">
    <property type="protein sequence ID" value="KAL2545673.1"/>
    <property type="molecule type" value="Genomic_DNA"/>
</dbReference>